<dbReference type="Pfam" id="PF12867">
    <property type="entry name" value="DinB_2"/>
    <property type="match status" value="1"/>
</dbReference>
<dbReference type="SUPFAM" id="SSF109854">
    <property type="entry name" value="DinB/YfiT-like putative metalloenzymes"/>
    <property type="match status" value="1"/>
</dbReference>
<comment type="caution">
    <text evidence="2">The sequence shown here is derived from an EMBL/GenBank/DDBJ whole genome shotgun (WGS) entry which is preliminary data.</text>
</comment>
<feature type="domain" description="DinB-like" evidence="1">
    <location>
        <begin position="30"/>
        <end position="149"/>
    </location>
</feature>
<sequence length="177" mass="19997">MSIHLALIQDMPVKQHYNKTLEQGIDFLITLSDQGYLTPKTPGWSPVGRHFRHIIDHFLAIKTAMANKVVNYDQRHRGSKTERNRALAIQQLQSLQHWLTELDDAILDQPVIVTSDIGIGKCCQVSVQSTVGRELMFACSHAIHHYALIKQLTDNQSQPSDFGLAPATASFERRLNQ</sequence>
<organism evidence="2 3">
    <name type="scientific">Lacimicrobium alkaliphilum</name>
    <dbReference type="NCBI Taxonomy" id="1526571"/>
    <lineage>
        <taxon>Bacteria</taxon>
        <taxon>Pseudomonadati</taxon>
        <taxon>Pseudomonadota</taxon>
        <taxon>Gammaproteobacteria</taxon>
        <taxon>Alteromonadales</taxon>
        <taxon>Alteromonadaceae</taxon>
        <taxon>Lacimicrobium</taxon>
    </lineage>
</organism>
<dbReference type="InterPro" id="IPR034660">
    <property type="entry name" value="DinB/YfiT-like"/>
</dbReference>
<protein>
    <recommendedName>
        <fullName evidence="1">DinB-like domain-containing protein</fullName>
    </recommendedName>
</protein>
<evidence type="ECO:0000313" key="3">
    <source>
        <dbReference type="Proteomes" id="UP000614272"/>
    </source>
</evidence>
<name>A0ABQ1RHD0_9ALTE</name>
<evidence type="ECO:0000313" key="2">
    <source>
        <dbReference type="EMBL" id="GGD66566.1"/>
    </source>
</evidence>
<dbReference type="Gene3D" id="1.20.120.450">
    <property type="entry name" value="dinb family like domain"/>
    <property type="match status" value="1"/>
</dbReference>
<dbReference type="PANTHER" id="PTHR39473:SF1">
    <property type="entry name" value="DINB-LIKE DOMAIN-CONTAINING PROTEIN"/>
    <property type="match status" value="1"/>
</dbReference>
<proteinExistence type="predicted"/>
<gene>
    <name evidence="2" type="ORF">GCM10011357_22290</name>
</gene>
<dbReference type="Proteomes" id="UP000614272">
    <property type="component" value="Unassembled WGS sequence"/>
</dbReference>
<reference evidence="3" key="1">
    <citation type="journal article" date="2019" name="Int. J. Syst. Evol. Microbiol.">
        <title>The Global Catalogue of Microorganisms (GCM) 10K type strain sequencing project: providing services to taxonomists for standard genome sequencing and annotation.</title>
        <authorList>
            <consortium name="The Broad Institute Genomics Platform"/>
            <consortium name="The Broad Institute Genome Sequencing Center for Infectious Disease"/>
            <person name="Wu L."/>
            <person name="Ma J."/>
        </authorList>
    </citation>
    <scope>NUCLEOTIDE SEQUENCE [LARGE SCALE GENOMIC DNA]</scope>
    <source>
        <strain evidence="3">CGMCC 1.12923</strain>
    </source>
</reference>
<dbReference type="EMBL" id="BMGJ01000008">
    <property type="protein sequence ID" value="GGD66566.1"/>
    <property type="molecule type" value="Genomic_DNA"/>
</dbReference>
<evidence type="ECO:0000259" key="1">
    <source>
        <dbReference type="Pfam" id="PF12867"/>
    </source>
</evidence>
<dbReference type="PANTHER" id="PTHR39473">
    <property type="match status" value="1"/>
</dbReference>
<keyword evidence="3" id="KW-1185">Reference proteome</keyword>
<dbReference type="RefSeq" id="WP_099034891.1">
    <property type="nucleotide sequence ID" value="NZ_BMGJ01000008.1"/>
</dbReference>
<dbReference type="InterPro" id="IPR024775">
    <property type="entry name" value="DinB-like"/>
</dbReference>
<accession>A0ABQ1RHD0</accession>